<evidence type="ECO:0000256" key="3">
    <source>
        <dbReference type="ARBA" id="ARBA00023315"/>
    </source>
</evidence>
<comment type="similarity">
    <text evidence="1">Belongs to the plant acyltransferase family.</text>
</comment>
<dbReference type="PANTHER" id="PTHR31623">
    <property type="entry name" value="F21J9.9"/>
    <property type="match status" value="1"/>
</dbReference>
<proteinExistence type="inferred from homology"/>
<dbReference type="EMBL" id="CM009296">
    <property type="protein sequence ID" value="PNT28816.1"/>
    <property type="molecule type" value="Genomic_DNA"/>
</dbReference>
<name>B9HGJ7_POPTR</name>
<evidence type="ECO:0000313" key="4">
    <source>
        <dbReference type="EMBL" id="PNT28816.1"/>
    </source>
</evidence>
<dbReference type="InterPro" id="IPR023213">
    <property type="entry name" value="CAT-like_dom_sf"/>
</dbReference>
<dbReference type="AlphaFoldDB" id="B9HGJ7"/>
<keyword evidence="5" id="KW-1185">Reference proteome</keyword>
<dbReference type="Pfam" id="PF02458">
    <property type="entry name" value="Transferase"/>
    <property type="match status" value="1"/>
</dbReference>
<gene>
    <name evidence="4" type="ORF">POPTR_007G140100</name>
</gene>
<dbReference type="GO" id="GO:0016746">
    <property type="term" value="F:acyltransferase activity"/>
    <property type="evidence" value="ECO:0007669"/>
    <property type="project" value="UniProtKB-KW"/>
</dbReference>
<sequence>MGNGQSLPFSRQKSLSEISTLFYPLGGRCLKDDASIHCNGKGGEYLEVQVNSCLSQFLERVEHLQETELLNQQVHLPFESDETALVTVQLDMFECGGVAIAYRPNFPTGLHLRPRYMTGFTPRVPAQEIQLKPRKVLMKKYVFSGAAISKLKAAVSAGLGGSELLKRQLTRVEIVIGLVWNALNKVSKVAI</sequence>
<dbReference type="Proteomes" id="UP000006729">
    <property type="component" value="Chromosome 7"/>
</dbReference>
<protein>
    <submittedName>
        <fullName evidence="4">Uncharacterized protein</fullName>
    </submittedName>
</protein>
<organism evidence="4 5">
    <name type="scientific">Populus trichocarpa</name>
    <name type="common">Western balsam poplar</name>
    <name type="synonym">Populus balsamifera subsp. trichocarpa</name>
    <dbReference type="NCBI Taxonomy" id="3694"/>
    <lineage>
        <taxon>Eukaryota</taxon>
        <taxon>Viridiplantae</taxon>
        <taxon>Streptophyta</taxon>
        <taxon>Embryophyta</taxon>
        <taxon>Tracheophyta</taxon>
        <taxon>Spermatophyta</taxon>
        <taxon>Magnoliopsida</taxon>
        <taxon>eudicotyledons</taxon>
        <taxon>Gunneridae</taxon>
        <taxon>Pentapetalae</taxon>
        <taxon>rosids</taxon>
        <taxon>fabids</taxon>
        <taxon>Malpighiales</taxon>
        <taxon>Salicaceae</taxon>
        <taxon>Saliceae</taxon>
        <taxon>Populus</taxon>
    </lineage>
</organism>
<dbReference type="PANTHER" id="PTHR31623:SF124">
    <property type="entry name" value="VINORINE SYNTHASE-RELATED"/>
    <property type="match status" value="1"/>
</dbReference>
<dbReference type="Gene3D" id="3.30.559.10">
    <property type="entry name" value="Chloramphenicol acetyltransferase-like domain"/>
    <property type="match status" value="1"/>
</dbReference>
<keyword evidence="2" id="KW-0808">Transferase</keyword>
<evidence type="ECO:0000256" key="1">
    <source>
        <dbReference type="ARBA" id="ARBA00009861"/>
    </source>
</evidence>
<reference evidence="4 5" key="1">
    <citation type="journal article" date="2006" name="Science">
        <title>The genome of black cottonwood, Populus trichocarpa (Torr. &amp; Gray).</title>
        <authorList>
            <person name="Tuskan G.A."/>
            <person name="Difazio S."/>
            <person name="Jansson S."/>
            <person name="Bohlmann J."/>
            <person name="Grigoriev I."/>
            <person name="Hellsten U."/>
            <person name="Putnam N."/>
            <person name="Ralph S."/>
            <person name="Rombauts S."/>
            <person name="Salamov A."/>
            <person name="Schein J."/>
            <person name="Sterck L."/>
            <person name="Aerts A."/>
            <person name="Bhalerao R.R."/>
            <person name="Bhalerao R.P."/>
            <person name="Blaudez D."/>
            <person name="Boerjan W."/>
            <person name="Brun A."/>
            <person name="Brunner A."/>
            <person name="Busov V."/>
            <person name="Campbell M."/>
            <person name="Carlson J."/>
            <person name="Chalot M."/>
            <person name="Chapman J."/>
            <person name="Chen G.L."/>
            <person name="Cooper D."/>
            <person name="Coutinho P.M."/>
            <person name="Couturier J."/>
            <person name="Covert S."/>
            <person name="Cronk Q."/>
            <person name="Cunningham R."/>
            <person name="Davis J."/>
            <person name="Degroeve S."/>
            <person name="Dejardin A."/>
            <person name="Depamphilis C."/>
            <person name="Detter J."/>
            <person name="Dirks B."/>
            <person name="Dubchak I."/>
            <person name="Duplessis S."/>
            <person name="Ehlting J."/>
            <person name="Ellis B."/>
            <person name="Gendler K."/>
            <person name="Goodstein D."/>
            <person name="Gribskov M."/>
            <person name="Grimwood J."/>
            <person name="Groover A."/>
            <person name="Gunter L."/>
            <person name="Hamberger B."/>
            <person name="Heinze B."/>
            <person name="Helariutta Y."/>
            <person name="Henrissat B."/>
            <person name="Holligan D."/>
            <person name="Holt R."/>
            <person name="Huang W."/>
            <person name="Islam-Faridi N."/>
            <person name="Jones S."/>
            <person name="Jones-Rhoades M."/>
            <person name="Jorgensen R."/>
            <person name="Joshi C."/>
            <person name="Kangasjarvi J."/>
            <person name="Karlsson J."/>
            <person name="Kelleher C."/>
            <person name="Kirkpatrick R."/>
            <person name="Kirst M."/>
            <person name="Kohler A."/>
            <person name="Kalluri U."/>
            <person name="Larimer F."/>
            <person name="Leebens-Mack J."/>
            <person name="Leple J.C."/>
            <person name="Locascio P."/>
            <person name="Lou Y."/>
            <person name="Lucas S."/>
            <person name="Martin F."/>
            <person name="Montanini B."/>
            <person name="Napoli C."/>
            <person name="Nelson D.R."/>
            <person name="Nelson C."/>
            <person name="Nieminen K."/>
            <person name="Nilsson O."/>
            <person name="Pereda V."/>
            <person name="Peter G."/>
            <person name="Philippe R."/>
            <person name="Pilate G."/>
            <person name="Poliakov A."/>
            <person name="Razumovskaya J."/>
            <person name="Richardson P."/>
            <person name="Rinaldi C."/>
            <person name="Ritland K."/>
            <person name="Rouze P."/>
            <person name="Ryaboy D."/>
            <person name="Schmutz J."/>
            <person name="Schrader J."/>
            <person name="Segerman B."/>
            <person name="Shin H."/>
            <person name="Siddiqui A."/>
            <person name="Sterky F."/>
            <person name="Terry A."/>
            <person name="Tsai C.J."/>
            <person name="Uberbacher E."/>
            <person name="Unneberg P."/>
            <person name="Vahala J."/>
            <person name="Wall K."/>
            <person name="Wessler S."/>
            <person name="Yang G."/>
            <person name="Yin T."/>
            <person name="Douglas C."/>
            <person name="Marra M."/>
            <person name="Sandberg G."/>
            <person name="Van de Peer Y."/>
            <person name="Rokhsar D."/>
        </authorList>
    </citation>
    <scope>NUCLEOTIDE SEQUENCE [LARGE SCALE GENOMIC DNA]</scope>
    <source>
        <strain evidence="5">cv. Nisqually</strain>
    </source>
</reference>
<evidence type="ECO:0000313" key="5">
    <source>
        <dbReference type="Proteomes" id="UP000006729"/>
    </source>
</evidence>
<keyword evidence="3" id="KW-0012">Acyltransferase</keyword>
<dbReference type="HOGENOM" id="CLU_1423704_0_0_1"/>
<evidence type="ECO:0000256" key="2">
    <source>
        <dbReference type="ARBA" id="ARBA00022679"/>
    </source>
</evidence>
<dbReference type="InParanoid" id="B9HGJ7"/>
<accession>B9HGJ7</accession>